<keyword evidence="1" id="KW-0812">Transmembrane</keyword>
<evidence type="ECO:0008006" key="4">
    <source>
        <dbReference type="Google" id="ProtNLM"/>
    </source>
</evidence>
<organism evidence="2 3">
    <name type="scientific">Oceanisphaera marina</name>
    <dbReference type="NCBI Taxonomy" id="2017550"/>
    <lineage>
        <taxon>Bacteria</taxon>
        <taxon>Pseudomonadati</taxon>
        <taxon>Pseudomonadota</taxon>
        <taxon>Gammaproteobacteria</taxon>
        <taxon>Aeromonadales</taxon>
        <taxon>Aeromonadaceae</taxon>
        <taxon>Oceanisphaera</taxon>
    </lineage>
</organism>
<reference evidence="3" key="1">
    <citation type="journal article" date="2019" name="Int. J. Syst. Evol. Microbiol.">
        <title>The Global Catalogue of Microorganisms (GCM) 10K type strain sequencing project: providing services to taxonomists for standard genome sequencing and annotation.</title>
        <authorList>
            <consortium name="The Broad Institute Genomics Platform"/>
            <consortium name="The Broad Institute Genome Sequencing Center for Infectious Disease"/>
            <person name="Wu L."/>
            <person name="Ma J."/>
        </authorList>
    </citation>
    <scope>NUCLEOTIDE SEQUENCE [LARGE SCALE GENOMIC DNA]</scope>
    <source>
        <strain evidence="3">CGMCC 1.15923</strain>
    </source>
</reference>
<evidence type="ECO:0000313" key="2">
    <source>
        <dbReference type="EMBL" id="GGB50712.1"/>
    </source>
</evidence>
<protein>
    <recommendedName>
        <fullName evidence="4">DUF2500 domain-containing protein</fullName>
    </recommendedName>
</protein>
<evidence type="ECO:0000256" key="1">
    <source>
        <dbReference type="SAM" id="Phobius"/>
    </source>
</evidence>
<comment type="caution">
    <text evidence="2">The sequence shown here is derived from an EMBL/GenBank/DDBJ whole genome shotgun (WGS) entry which is preliminary data.</text>
</comment>
<dbReference type="RefSeq" id="WP_188630446.1">
    <property type="nucleotide sequence ID" value="NZ_BMKE01000022.1"/>
</dbReference>
<feature type="transmembrane region" description="Helical" evidence="1">
    <location>
        <begin position="6"/>
        <end position="25"/>
    </location>
</feature>
<keyword evidence="1" id="KW-1133">Transmembrane helix</keyword>
<keyword evidence="3" id="KW-1185">Reference proteome</keyword>
<gene>
    <name evidence="2" type="ORF">GCM10011502_24800</name>
</gene>
<keyword evidence="1" id="KW-0472">Membrane</keyword>
<dbReference type="Pfam" id="PF10694">
    <property type="entry name" value="DUF2500"/>
    <property type="match status" value="1"/>
</dbReference>
<sequence>MSKIVFWGIILIAMIIIGRRLYAYFHNNAQSPHSMQVLVVDKHTREFMGKTQPQQTELPAPRVNYYVIFRPLEDADEREFQISQHLYEQLSPTQTGTLVFRGSRFIAFEPDSSSQDNG</sequence>
<dbReference type="Gene3D" id="2.40.50.660">
    <property type="match status" value="1"/>
</dbReference>
<dbReference type="InterPro" id="IPR019635">
    <property type="entry name" value="DUF2500"/>
</dbReference>
<accession>A0ABQ1ITH1</accession>
<dbReference type="EMBL" id="BMKE01000022">
    <property type="protein sequence ID" value="GGB50712.1"/>
    <property type="molecule type" value="Genomic_DNA"/>
</dbReference>
<proteinExistence type="predicted"/>
<name>A0ABQ1ITH1_9GAMM</name>
<evidence type="ECO:0000313" key="3">
    <source>
        <dbReference type="Proteomes" id="UP000646152"/>
    </source>
</evidence>
<dbReference type="Proteomes" id="UP000646152">
    <property type="component" value="Unassembled WGS sequence"/>
</dbReference>